<keyword evidence="7" id="KW-1185">Reference proteome</keyword>
<keyword evidence="2" id="KW-0325">Glycoprotein</keyword>
<reference evidence="6 7" key="1">
    <citation type="journal article" date="2014" name="Genome Biol.">
        <title>Transcriptome and methylome profiling reveals relics of genome dominance in the mesopolyploid Brassica oleracea.</title>
        <authorList>
            <person name="Parkin I.A."/>
            <person name="Koh C."/>
            <person name="Tang H."/>
            <person name="Robinson S.J."/>
            <person name="Kagale S."/>
            <person name="Clarke W.E."/>
            <person name="Town C.D."/>
            <person name="Nixon J."/>
            <person name="Krishnakumar V."/>
            <person name="Bidwell S.L."/>
            <person name="Denoeud F."/>
            <person name="Belcram H."/>
            <person name="Links M.G."/>
            <person name="Just J."/>
            <person name="Clarke C."/>
            <person name="Bender T."/>
            <person name="Huebert T."/>
            <person name="Mason A.S."/>
            <person name="Pires J.C."/>
            <person name="Barker G."/>
            <person name="Moore J."/>
            <person name="Walley P.G."/>
            <person name="Manoli S."/>
            <person name="Batley J."/>
            <person name="Edwards D."/>
            <person name="Nelson M.N."/>
            <person name="Wang X."/>
            <person name="Paterson A.H."/>
            <person name="King G."/>
            <person name="Bancroft I."/>
            <person name="Chalhoub B."/>
            <person name="Sharpe A.G."/>
        </authorList>
    </citation>
    <scope>NUCLEOTIDE SEQUENCE</scope>
    <source>
        <strain evidence="6 7">cv. TO1000</strain>
    </source>
</reference>
<dbReference type="HOGENOM" id="CLU_2323699_0_0_1"/>
<accession>A0A0D3D4J1</accession>
<evidence type="ECO:0000256" key="3">
    <source>
        <dbReference type="ARBA" id="ARBA00022729"/>
    </source>
</evidence>
<name>A0A0D3D4J1_BRAOL</name>
<keyword evidence="2" id="KW-0336">GPI-anchor</keyword>
<organism evidence="6 7">
    <name type="scientific">Brassica oleracea var. oleracea</name>
    <dbReference type="NCBI Taxonomy" id="109376"/>
    <lineage>
        <taxon>Eukaryota</taxon>
        <taxon>Viridiplantae</taxon>
        <taxon>Streptophyta</taxon>
        <taxon>Embryophyta</taxon>
        <taxon>Tracheophyta</taxon>
        <taxon>Spermatophyta</taxon>
        <taxon>Magnoliopsida</taxon>
        <taxon>eudicotyledons</taxon>
        <taxon>Gunneridae</taxon>
        <taxon>Pentapetalae</taxon>
        <taxon>rosids</taxon>
        <taxon>malvids</taxon>
        <taxon>Brassicales</taxon>
        <taxon>Brassicaceae</taxon>
        <taxon>Brassiceae</taxon>
        <taxon>Brassica</taxon>
    </lineage>
</organism>
<dbReference type="Pfam" id="PF07983">
    <property type="entry name" value="X8"/>
    <property type="match status" value="1"/>
</dbReference>
<evidence type="ECO:0000313" key="6">
    <source>
        <dbReference type="EnsemblPlants" id="Bo7g030290.1"/>
    </source>
</evidence>
<dbReference type="PANTHER" id="PTHR31044:SF35">
    <property type="entry name" value="GLUCAN ENDO-1,3-BETA-GLUCOSIDASE 4-LIKE"/>
    <property type="match status" value="1"/>
</dbReference>
<keyword evidence="2" id="KW-0472">Membrane</keyword>
<dbReference type="SMART" id="SM00768">
    <property type="entry name" value="X8"/>
    <property type="match status" value="1"/>
</dbReference>
<dbReference type="InterPro" id="IPR044788">
    <property type="entry name" value="X8_dom_prot"/>
</dbReference>
<evidence type="ECO:0000259" key="5">
    <source>
        <dbReference type="SMART" id="SM00768"/>
    </source>
</evidence>
<keyword evidence="4" id="KW-0449">Lipoprotein</keyword>
<comment type="subcellular location">
    <subcellularLocation>
        <location evidence="1">Cell membrane</location>
        <topology evidence="1">Lipid-anchor</topology>
        <topology evidence="1">GPI-anchor</topology>
    </subcellularLocation>
</comment>
<feature type="domain" description="X8" evidence="5">
    <location>
        <begin position="25"/>
        <end position="86"/>
    </location>
</feature>
<dbReference type="Proteomes" id="UP000032141">
    <property type="component" value="Chromosome C7"/>
</dbReference>
<dbReference type="InterPro" id="IPR012946">
    <property type="entry name" value="X8"/>
</dbReference>
<dbReference type="STRING" id="109376.A0A0D3D4J1"/>
<proteinExistence type="predicted"/>
<dbReference type="GO" id="GO:0009506">
    <property type="term" value="C:plasmodesma"/>
    <property type="evidence" value="ECO:0007669"/>
    <property type="project" value="UniProtKB-ARBA"/>
</dbReference>
<evidence type="ECO:0000256" key="1">
    <source>
        <dbReference type="ARBA" id="ARBA00004609"/>
    </source>
</evidence>
<reference evidence="6" key="2">
    <citation type="submission" date="2015-03" db="UniProtKB">
        <authorList>
            <consortium name="EnsemblPlants"/>
        </authorList>
    </citation>
    <scope>IDENTIFICATION</scope>
</reference>
<evidence type="ECO:0000256" key="4">
    <source>
        <dbReference type="ARBA" id="ARBA00023288"/>
    </source>
</evidence>
<dbReference type="EnsemblPlants" id="Bo7g030290.1">
    <property type="protein sequence ID" value="Bo7g030290.1"/>
    <property type="gene ID" value="Bo7g030290"/>
</dbReference>
<protein>
    <recommendedName>
        <fullName evidence="5">X8 domain-containing protein</fullName>
    </recommendedName>
</protein>
<dbReference type="PANTHER" id="PTHR31044">
    <property type="entry name" value="BETA-1,3 GLUCANASE"/>
    <property type="match status" value="1"/>
</dbReference>
<evidence type="ECO:0000313" key="7">
    <source>
        <dbReference type="Proteomes" id="UP000032141"/>
    </source>
</evidence>
<keyword evidence="3" id="KW-0732">Signal</keyword>
<sequence length="99" mass="11022">MVCSQSADTRPCGTSSRRLDLSTERSTVARFSLANLASDPPNTIDDHASVVFNTYYQHYKHNGGSCYFHRAAVIIHTDPSHGSCHFKYAPDSKERAKMT</sequence>
<dbReference type="Gramene" id="Bo7g030290.1">
    <property type="protein sequence ID" value="Bo7g030290.1"/>
    <property type="gene ID" value="Bo7g030290"/>
</dbReference>
<dbReference type="GO" id="GO:0005886">
    <property type="term" value="C:plasma membrane"/>
    <property type="evidence" value="ECO:0007669"/>
    <property type="project" value="UniProtKB-SubCell"/>
</dbReference>
<dbReference type="GO" id="GO:0098552">
    <property type="term" value="C:side of membrane"/>
    <property type="evidence" value="ECO:0007669"/>
    <property type="project" value="UniProtKB-KW"/>
</dbReference>
<dbReference type="AlphaFoldDB" id="A0A0D3D4J1"/>
<evidence type="ECO:0000256" key="2">
    <source>
        <dbReference type="ARBA" id="ARBA00022622"/>
    </source>
</evidence>